<dbReference type="RefSeq" id="WP_229112727.1">
    <property type="nucleotide sequence ID" value="NZ_CP064787.1"/>
</dbReference>
<evidence type="ECO:0000313" key="2">
    <source>
        <dbReference type="EMBL" id="QSG06261.1"/>
    </source>
</evidence>
<proteinExistence type="predicted"/>
<gene>
    <name evidence="2" type="ORF">HSR121_1927</name>
</gene>
<sequence length="49" mass="5402">MADTRTPDDAVENWPSVSAHFPTDDKTVFTEDGNPDAWIATDTALEPPR</sequence>
<evidence type="ECO:0000256" key="1">
    <source>
        <dbReference type="SAM" id="MobiDB-lite"/>
    </source>
</evidence>
<name>A0A897N180_9EURY</name>
<accession>A0A897N180</accession>
<feature type="region of interest" description="Disordered" evidence="1">
    <location>
        <begin position="1"/>
        <end position="49"/>
    </location>
</feature>
<dbReference type="GeneID" id="68855513"/>
<protein>
    <submittedName>
        <fullName evidence="2">Uncharacterized protein</fullName>
    </submittedName>
</protein>
<evidence type="ECO:0000313" key="3">
    <source>
        <dbReference type="Proteomes" id="UP000663525"/>
    </source>
</evidence>
<organism evidence="2 3">
    <name type="scientific">Halapricum desulfuricans</name>
    <dbReference type="NCBI Taxonomy" id="2841257"/>
    <lineage>
        <taxon>Archaea</taxon>
        <taxon>Methanobacteriati</taxon>
        <taxon>Methanobacteriota</taxon>
        <taxon>Stenosarchaea group</taxon>
        <taxon>Halobacteria</taxon>
        <taxon>Halobacteriales</taxon>
        <taxon>Haloarculaceae</taxon>
        <taxon>Halapricum</taxon>
    </lineage>
</organism>
<reference evidence="2" key="1">
    <citation type="submission" date="2020-11" db="EMBL/GenBank/DDBJ databases">
        <title>Carbohydrate-dependent, anaerobic sulfur respiration: A novel catabolism in halophilic archaea.</title>
        <authorList>
            <person name="Sorokin D.Y."/>
            <person name="Messina E."/>
            <person name="Smedile F."/>
            <person name="La Cono V."/>
            <person name="Hallsworth J.E."/>
            <person name="Yakimov M.M."/>
        </authorList>
    </citation>
    <scope>NUCLEOTIDE SEQUENCE</scope>
    <source>
        <strain evidence="2">HSR12-1</strain>
    </source>
</reference>
<dbReference type="EMBL" id="CP064787">
    <property type="protein sequence ID" value="QSG06261.1"/>
    <property type="molecule type" value="Genomic_DNA"/>
</dbReference>
<dbReference type="AlphaFoldDB" id="A0A897N180"/>
<dbReference type="Proteomes" id="UP000663525">
    <property type="component" value="Chromosome"/>
</dbReference>